<keyword evidence="6 7" id="KW-0472">Membrane</keyword>
<evidence type="ECO:0000256" key="6">
    <source>
        <dbReference type="ARBA" id="ARBA00023136"/>
    </source>
</evidence>
<dbReference type="PROSITE" id="PS50893">
    <property type="entry name" value="ABC_TRANSPORTER_2"/>
    <property type="match status" value="1"/>
</dbReference>
<dbReference type="Gene3D" id="1.20.1560.10">
    <property type="entry name" value="ABC transporter type 1, transmembrane domain"/>
    <property type="match status" value="1"/>
</dbReference>
<proteinExistence type="predicted"/>
<feature type="transmembrane region" description="Helical" evidence="7">
    <location>
        <begin position="152"/>
        <end position="173"/>
    </location>
</feature>
<dbReference type="GO" id="GO:0015833">
    <property type="term" value="P:peptide transport"/>
    <property type="evidence" value="ECO:0007669"/>
    <property type="project" value="InterPro"/>
</dbReference>
<feature type="domain" description="ABC transmembrane type-1" evidence="9">
    <location>
        <begin position="16"/>
        <end position="290"/>
    </location>
</feature>
<comment type="subcellular location">
    <subcellularLocation>
        <location evidence="1">Cell membrane</location>
        <topology evidence="1">Multi-pass membrane protein</topology>
    </subcellularLocation>
</comment>
<dbReference type="InterPro" id="IPR003593">
    <property type="entry name" value="AAA+_ATPase"/>
</dbReference>
<dbReference type="Pfam" id="PF00005">
    <property type="entry name" value="ABC_tran"/>
    <property type="match status" value="1"/>
</dbReference>
<dbReference type="SUPFAM" id="SSF90123">
    <property type="entry name" value="ABC transporter transmembrane region"/>
    <property type="match status" value="1"/>
</dbReference>
<dbReference type="InterPro" id="IPR005898">
    <property type="entry name" value="Cyc_pep_transpt_SyrD/YojI"/>
</dbReference>
<reference evidence="10" key="1">
    <citation type="submission" date="2007-06" db="EMBL/GenBank/DDBJ databases">
        <title>Complete sequence of Marinomonas sp. MWYL1.</title>
        <authorList>
            <consortium name="US DOE Joint Genome Institute"/>
            <person name="Copeland A."/>
            <person name="Lucas S."/>
            <person name="Lapidus A."/>
            <person name="Barry K."/>
            <person name="Glavina del Rio T."/>
            <person name="Dalin E."/>
            <person name="Tice H."/>
            <person name="Pitluck S."/>
            <person name="Kiss H."/>
            <person name="Brettin T."/>
            <person name="Bruce D."/>
            <person name="Detter J.C."/>
            <person name="Han C."/>
            <person name="Schmutz J."/>
            <person name="Larimer F."/>
            <person name="Land M."/>
            <person name="Hauser L."/>
            <person name="Kyrpides N."/>
            <person name="Kim E."/>
            <person name="Johnston A.W.B."/>
            <person name="Todd J.D."/>
            <person name="Rogers R."/>
            <person name="Wexler M."/>
            <person name="Bond P.L."/>
            <person name="Li Y."/>
            <person name="Richardson P."/>
        </authorList>
    </citation>
    <scope>NUCLEOTIDE SEQUENCE [LARGE SCALE GENOMIC DNA]</scope>
    <source>
        <strain evidence="10">MWYL1</strain>
    </source>
</reference>
<dbReference type="NCBIfam" id="TIGR01194">
    <property type="entry name" value="cyc_pep_trnsptr"/>
    <property type="match status" value="1"/>
</dbReference>
<evidence type="ECO:0000259" key="9">
    <source>
        <dbReference type="PROSITE" id="PS50929"/>
    </source>
</evidence>
<dbReference type="GO" id="GO:0140359">
    <property type="term" value="F:ABC-type transporter activity"/>
    <property type="evidence" value="ECO:0007669"/>
    <property type="project" value="InterPro"/>
</dbReference>
<evidence type="ECO:0000256" key="5">
    <source>
        <dbReference type="ARBA" id="ARBA00022989"/>
    </source>
</evidence>
<protein>
    <submittedName>
        <fullName evidence="10">Cyclic peptide transporter</fullName>
    </submittedName>
</protein>
<organism evidence="10">
    <name type="scientific">Marinomonas sp. (strain MWYL1)</name>
    <dbReference type="NCBI Taxonomy" id="400668"/>
    <lineage>
        <taxon>Bacteria</taxon>
        <taxon>Pseudomonadati</taxon>
        <taxon>Pseudomonadota</taxon>
        <taxon>Gammaproteobacteria</taxon>
        <taxon>Oceanospirillales</taxon>
        <taxon>Oceanospirillaceae</taxon>
        <taxon>Marinomonas</taxon>
    </lineage>
</organism>
<keyword evidence="2 7" id="KW-0812">Transmembrane</keyword>
<dbReference type="KEGG" id="mmw:Mmwyl1_2571"/>
<feature type="transmembrane region" description="Helical" evidence="7">
    <location>
        <begin position="238"/>
        <end position="257"/>
    </location>
</feature>
<feature type="transmembrane region" description="Helical" evidence="7">
    <location>
        <begin position="53"/>
        <end position="75"/>
    </location>
</feature>
<keyword evidence="3" id="KW-0547">Nucleotide-binding</keyword>
<feature type="domain" description="ABC transporter" evidence="8">
    <location>
        <begin position="322"/>
        <end position="547"/>
    </location>
</feature>
<evidence type="ECO:0000313" key="10">
    <source>
        <dbReference type="EMBL" id="ABR71488.1"/>
    </source>
</evidence>
<dbReference type="GO" id="GO:0034040">
    <property type="term" value="F:ATPase-coupled lipid transmembrane transporter activity"/>
    <property type="evidence" value="ECO:0007669"/>
    <property type="project" value="TreeGrafter"/>
</dbReference>
<dbReference type="SMART" id="SM00382">
    <property type="entry name" value="AAA"/>
    <property type="match status" value="1"/>
</dbReference>
<keyword evidence="4" id="KW-0067">ATP-binding</keyword>
<feature type="transmembrane region" description="Helical" evidence="7">
    <location>
        <begin position="129"/>
        <end position="146"/>
    </location>
</feature>
<evidence type="ECO:0000256" key="4">
    <source>
        <dbReference type="ARBA" id="ARBA00022840"/>
    </source>
</evidence>
<gene>
    <name evidence="10" type="ordered locus">Mmwyl1_2571</name>
</gene>
<dbReference type="InterPro" id="IPR027417">
    <property type="entry name" value="P-loop_NTPase"/>
</dbReference>
<dbReference type="AlphaFoldDB" id="A6VYF9"/>
<dbReference type="Gene3D" id="3.40.50.300">
    <property type="entry name" value="P-loop containing nucleotide triphosphate hydrolases"/>
    <property type="match status" value="1"/>
</dbReference>
<dbReference type="PROSITE" id="PS50929">
    <property type="entry name" value="ABC_TM1F"/>
    <property type="match status" value="1"/>
</dbReference>
<feature type="transmembrane region" description="Helical" evidence="7">
    <location>
        <begin position="15"/>
        <end position="33"/>
    </location>
</feature>
<dbReference type="Pfam" id="PF00664">
    <property type="entry name" value="ABC_membrane"/>
    <property type="match status" value="1"/>
</dbReference>
<dbReference type="eggNOG" id="COG4615">
    <property type="taxonomic scope" value="Bacteria"/>
</dbReference>
<dbReference type="GO" id="GO:0005524">
    <property type="term" value="F:ATP binding"/>
    <property type="evidence" value="ECO:0007669"/>
    <property type="project" value="UniProtKB-KW"/>
</dbReference>
<sequence>MSLIRYLFNQHPRRVLFVCLTSMLAGFTSMYAISIINQSLQVYGEGEGAGGKLALFTLVVAAYFSFQLFSEYMAIKLASFGSSKIRLDLAEKINKLPFHSLERIGESELLAAVTRDVSVLTSALTNTPVLLSNISIVVGGLVYLAIISTTLFSLMIGGLVIGILVFAFVHRFAQSKMQKSRQLEGNVLNSLQSIIKGAKEIRLNHYLRDIVLAENLRPSVESQRDENIKAQFSSSAAYNIYQTLVFVVIGIILFSSVDVEVDMVSASVIALLFLMGPLNGVVSMYPLYLAGSASFERISAIDTVMDVSESTSIGESFNWDEIRFKNVSYHYGDNASESFSVGPIDLSIERGKTTFIIGGNGSGKTTFSKLLVGLYPPKKGQMLLGETVITQDNVSSYRNMISAIFSDFYLFEELGSEVDKAKAEELLSLFQLKGKVEIVNGRFSDTRLSTGQRKRLALIAAIIANKEIFVMDEWAADQDPEFKEVFYDVIIPELNAQGKTLVIISHDDRYFHVADRIVKFDSGEVIVGESSRLTQNVCKDSQSGSSDSIEHA</sequence>
<evidence type="ECO:0000259" key="8">
    <source>
        <dbReference type="PROSITE" id="PS50893"/>
    </source>
</evidence>
<name>A6VYF9_MARMS</name>
<dbReference type="GO" id="GO:0005886">
    <property type="term" value="C:plasma membrane"/>
    <property type="evidence" value="ECO:0007669"/>
    <property type="project" value="UniProtKB-SubCell"/>
</dbReference>
<dbReference type="HOGENOM" id="CLU_023671_1_0_6"/>
<keyword evidence="5 7" id="KW-1133">Transmembrane helix</keyword>
<dbReference type="InterPro" id="IPR003439">
    <property type="entry name" value="ABC_transporter-like_ATP-bd"/>
</dbReference>
<dbReference type="OrthoDB" id="9760776at2"/>
<dbReference type="GO" id="GO:1904680">
    <property type="term" value="F:peptide transmembrane transporter activity"/>
    <property type="evidence" value="ECO:0007669"/>
    <property type="project" value="InterPro"/>
</dbReference>
<dbReference type="GO" id="GO:0016887">
    <property type="term" value="F:ATP hydrolysis activity"/>
    <property type="evidence" value="ECO:0007669"/>
    <property type="project" value="InterPro"/>
</dbReference>
<accession>A6VYF9</accession>
<evidence type="ECO:0000256" key="1">
    <source>
        <dbReference type="ARBA" id="ARBA00004651"/>
    </source>
</evidence>
<dbReference type="EMBL" id="CP000749">
    <property type="protein sequence ID" value="ABR71488.1"/>
    <property type="molecule type" value="Genomic_DNA"/>
</dbReference>
<dbReference type="InterPro" id="IPR039421">
    <property type="entry name" value="Type_1_exporter"/>
</dbReference>
<feature type="transmembrane region" description="Helical" evidence="7">
    <location>
        <begin position="263"/>
        <end position="288"/>
    </location>
</feature>
<evidence type="ECO:0000256" key="2">
    <source>
        <dbReference type="ARBA" id="ARBA00022692"/>
    </source>
</evidence>
<dbReference type="PANTHER" id="PTHR24221:SF654">
    <property type="entry name" value="ATP-BINDING CASSETTE SUB-FAMILY B MEMBER 6"/>
    <property type="match status" value="1"/>
</dbReference>
<dbReference type="CDD" id="cd03228">
    <property type="entry name" value="ABCC_MRP_Like"/>
    <property type="match status" value="1"/>
</dbReference>
<dbReference type="PANTHER" id="PTHR24221">
    <property type="entry name" value="ATP-BINDING CASSETTE SUB-FAMILY B"/>
    <property type="match status" value="1"/>
</dbReference>
<dbReference type="SUPFAM" id="SSF52540">
    <property type="entry name" value="P-loop containing nucleoside triphosphate hydrolases"/>
    <property type="match status" value="1"/>
</dbReference>
<evidence type="ECO:0000256" key="7">
    <source>
        <dbReference type="SAM" id="Phobius"/>
    </source>
</evidence>
<evidence type="ECO:0000256" key="3">
    <source>
        <dbReference type="ARBA" id="ARBA00022741"/>
    </source>
</evidence>
<dbReference type="InterPro" id="IPR011527">
    <property type="entry name" value="ABC1_TM_dom"/>
</dbReference>
<dbReference type="STRING" id="400668.Mmwyl1_2571"/>
<dbReference type="InterPro" id="IPR036640">
    <property type="entry name" value="ABC1_TM_sf"/>
</dbReference>